<keyword evidence="2 4" id="KW-0694">RNA-binding</keyword>
<evidence type="ECO:0000259" key="6">
    <source>
        <dbReference type="PROSITE" id="PS50102"/>
    </source>
</evidence>
<dbReference type="EMBL" id="CAMGYJ010000006">
    <property type="protein sequence ID" value="CAI0436262.1"/>
    <property type="molecule type" value="Genomic_DNA"/>
</dbReference>
<feature type="region of interest" description="Disordered" evidence="5">
    <location>
        <begin position="62"/>
        <end position="371"/>
    </location>
</feature>
<evidence type="ECO:0000256" key="2">
    <source>
        <dbReference type="ARBA" id="ARBA00022884"/>
    </source>
</evidence>
<feature type="compositionally biased region" description="Basic and acidic residues" evidence="5">
    <location>
        <begin position="84"/>
        <end position="114"/>
    </location>
</feature>
<keyword evidence="1" id="KW-0507">mRNA processing</keyword>
<dbReference type="PROSITE" id="PS50102">
    <property type="entry name" value="RRM"/>
    <property type="match status" value="1"/>
</dbReference>
<dbReference type="SUPFAM" id="SSF54928">
    <property type="entry name" value="RNA-binding domain, RBD"/>
    <property type="match status" value="1"/>
</dbReference>
<dbReference type="InterPro" id="IPR000504">
    <property type="entry name" value="RRM_dom"/>
</dbReference>
<dbReference type="SMART" id="SM00360">
    <property type="entry name" value="RRM"/>
    <property type="match status" value="1"/>
</dbReference>
<gene>
    <name evidence="7" type="ORF">LITE_LOCUS25014</name>
</gene>
<feature type="domain" description="RRM" evidence="6">
    <location>
        <begin position="429"/>
        <end position="512"/>
    </location>
</feature>
<dbReference type="GO" id="GO:0006397">
    <property type="term" value="P:mRNA processing"/>
    <property type="evidence" value="ECO:0007669"/>
    <property type="project" value="UniProtKB-KW"/>
</dbReference>
<dbReference type="AlphaFoldDB" id="A0AAV0LQU7"/>
<keyword evidence="8" id="KW-1185">Reference proteome</keyword>
<dbReference type="GO" id="GO:0008380">
    <property type="term" value="P:RNA splicing"/>
    <property type="evidence" value="ECO:0007669"/>
    <property type="project" value="UniProtKB-KW"/>
</dbReference>
<dbReference type="InterPro" id="IPR012677">
    <property type="entry name" value="Nucleotide-bd_a/b_plait_sf"/>
</dbReference>
<evidence type="ECO:0000256" key="3">
    <source>
        <dbReference type="ARBA" id="ARBA00023187"/>
    </source>
</evidence>
<dbReference type="InterPro" id="IPR035979">
    <property type="entry name" value="RBD_domain_sf"/>
</dbReference>
<sequence length="536" mass="59850">MSGHGRRKEDYGVSSESSLGSDGEETSARTRPFSFDEIMNRRKLKKLAETDESAEAVALVSGDQLERVNGHGKASSSAVPESSVAEHVKSSSSPKELKTLVKDECRVERRDREIQPASVGQTRSQDDRKTHRGRKDDDQRLRDSVQDRYVDGRRGQYRRADDAGRRQPQKRSFDISGNEPAKKHSGNLVEMKRHGDVSRGRAEKASDITLRSREHDRRSENVTESEVRKHHSRDYMQRDKHTDENRRKLENRKPQNEVQELVKKYDSVKDSSERDGRKELSKSHYRESGFKRRRSRSREHEETNQSSSSISLRKEHNAASGLGGYSPRKRKSEAAVRTPSPTKRSPEKKSARWDLAPKVNSKTSSASLPTNNLLSSQQLSSIMRELVNTVPSSLDAGKAISGASPSTLLTNKNTSIDSIQLTQSTRPIRRLYVENVPASASEKAIMDFLSNCLISYGVNHVPGSQPCISCIINKEKGQALVEFLTAEDASAALSFNGSYFSGSSIKIRRPKDYVEVAGIYIACIVIHVLAGDEAVS</sequence>
<evidence type="ECO:0000256" key="1">
    <source>
        <dbReference type="ARBA" id="ARBA00022664"/>
    </source>
</evidence>
<keyword evidence="3" id="KW-0508">mRNA splicing</keyword>
<proteinExistence type="predicted"/>
<feature type="compositionally biased region" description="Polar residues" evidence="5">
    <location>
        <begin position="360"/>
        <end position="371"/>
    </location>
</feature>
<dbReference type="GO" id="GO:0003723">
    <property type="term" value="F:RNA binding"/>
    <property type="evidence" value="ECO:0007669"/>
    <property type="project" value="UniProtKB-UniRule"/>
</dbReference>
<feature type="compositionally biased region" description="Low complexity" evidence="5">
    <location>
        <begin position="12"/>
        <end position="21"/>
    </location>
</feature>
<comment type="caution">
    <text evidence="7">The sequence shown here is derived from an EMBL/GenBank/DDBJ whole genome shotgun (WGS) entry which is preliminary data.</text>
</comment>
<protein>
    <recommendedName>
        <fullName evidence="6">RRM domain-containing protein</fullName>
    </recommendedName>
</protein>
<feature type="compositionally biased region" description="Basic and acidic residues" evidence="5">
    <location>
        <begin position="124"/>
        <end position="165"/>
    </location>
</feature>
<name>A0AAV0LQU7_9ROSI</name>
<evidence type="ECO:0000256" key="5">
    <source>
        <dbReference type="SAM" id="MobiDB-lite"/>
    </source>
</evidence>
<reference evidence="7" key="1">
    <citation type="submission" date="2022-08" db="EMBL/GenBank/DDBJ databases">
        <authorList>
            <person name="Gutierrez-Valencia J."/>
        </authorList>
    </citation>
    <scope>NUCLEOTIDE SEQUENCE</scope>
</reference>
<dbReference type="FunFam" id="3.30.70.330:FF:000879">
    <property type="entry name" value="Splicing factor U2af large subunit A"/>
    <property type="match status" value="1"/>
</dbReference>
<organism evidence="7 8">
    <name type="scientific">Linum tenue</name>
    <dbReference type="NCBI Taxonomy" id="586396"/>
    <lineage>
        <taxon>Eukaryota</taxon>
        <taxon>Viridiplantae</taxon>
        <taxon>Streptophyta</taxon>
        <taxon>Embryophyta</taxon>
        <taxon>Tracheophyta</taxon>
        <taxon>Spermatophyta</taxon>
        <taxon>Magnoliopsida</taxon>
        <taxon>eudicotyledons</taxon>
        <taxon>Gunneridae</taxon>
        <taxon>Pentapetalae</taxon>
        <taxon>rosids</taxon>
        <taxon>fabids</taxon>
        <taxon>Malpighiales</taxon>
        <taxon>Linaceae</taxon>
        <taxon>Linum</taxon>
    </lineage>
</organism>
<dbReference type="PANTHER" id="PTHR23139">
    <property type="entry name" value="RNA-BINDING PROTEIN"/>
    <property type="match status" value="1"/>
</dbReference>
<dbReference type="Gene3D" id="3.30.70.330">
    <property type="match status" value="1"/>
</dbReference>
<evidence type="ECO:0000256" key="4">
    <source>
        <dbReference type="PROSITE-ProRule" id="PRU00176"/>
    </source>
</evidence>
<dbReference type="Proteomes" id="UP001154282">
    <property type="component" value="Unassembled WGS sequence"/>
</dbReference>
<feature type="compositionally biased region" description="Basic and acidic residues" evidence="5">
    <location>
        <begin position="190"/>
        <end position="290"/>
    </location>
</feature>
<evidence type="ECO:0000313" key="7">
    <source>
        <dbReference type="EMBL" id="CAI0436262.1"/>
    </source>
</evidence>
<feature type="compositionally biased region" description="Low complexity" evidence="5">
    <location>
        <begin position="74"/>
        <end position="83"/>
    </location>
</feature>
<feature type="region of interest" description="Disordered" evidence="5">
    <location>
        <begin position="1"/>
        <end position="36"/>
    </location>
</feature>
<accession>A0AAV0LQU7</accession>
<evidence type="ECO:0000313" key="8">
    <source>
        <dbReference type="Proteomes" id="UP001154282"/>
    </source>
</evidence>